<gene>
    <name evidence="3" type="ORF">GCM10010946_36430</name>
</gene>
<dbReference type="PANTHER" id="PTHR37828">
    <property type="entry name" value="GSR2449 PROTEIN"/>
    <property type="match status" value="1"/>
</dbReference>
<dbReference type="Gene3D" id="3.30.70.1060">
    <property type="entry name" value="Dimeric alpha+beta barrel"/>
    <property type="match status" value="1"/>
</dbReference>
<dbReference type="InterPro" id="IPR005545">
    <property type="entry name" value="YCII"/>
</dbReference>
<evidence type="ECO:0000259" key="2">
    <source>
        <dbReference type="Pfam" id="PF03795"/>
    </source>
</evidence>
<name>A0ABQ2Y4H7_9BURK</name>
<proteinExistence type="inferred from homology"/>
<comment type="caution">
    <text evidence="3">The sequence shown here is derived from an EMBL/GenBank/DDBJ whole genome shotgun (WGS) entry which is preliminary data.</text>
</comment>
<reference evidence="4" key="1">
    <citation type="journal article" date="2019" name="Int. J. Syst. Evol. Microbiol.">
        <title>The Global Catalogue of Microorganisms (GCM) 10K type strain sequencing project: providing services to taxonomists for standard genome sequencing and annotation.</title>
        <authorList>
            <consortium name="The Broad Institute Genomics Platform"/>
            <consortium name="The Broad Institute Genome Sequencing Center for Infectious Disease"/>
            <person name="Wu L."/>
            <person name="Ma J."/>
        </authorList>
    </citation>
    <scope>NUCLEOTIDE SEQUENCE [LARGE SCALE GENOMIC DNA]</scope>
    <source>
        <strain evidence="4">KCTC 23917</strain>
    </source>
</reference>
<dbReference type="RefSeq" id="WP_189359147.1">
    <property type="nucleotide sequence ID" value="NZ_BMYU01000014.1"/>
</dbReference>
<sequence length="97" mass="10874">MFLVDMCFNDMTKITPELSALHRSYLEQHYQSNQLLFGGRKVPRTGGIIISRHSHEAELREILAADPFIRSGAVSYTITEFSPVMAAPDCANLFMAP</sequence>
<protein>
    <recommendedName>
        <fullName evidence="2">YCII-related domain-containing protein</fullName>
    </recommendedName>
</protein>
<organism evidence="3 4">
    <name type="scientific">Undibacterium squillarum</name>
    <dbReference type="NCBI Taxonomy" id="1131567"/>
    <lineage>
        <taxon>Bacteria</taxon>
        <taxon>Pseudomonadati</taxon>
        <taxon>Pseudomonadota</taxon>
        <taxon>Betaproteobacteria</taxon>
        <taxon>Burkholderiales</taxon>
        <taxon>Oxalobacteraceae</taxon>
        <taxon>Undibacterium</taxon>
    </lineage>
</organism>
<dbReference type="PANTHER" id="PTHR37828:SF1">
    <property type="entry name" value="YCII-RELATED DOMAIN-CONTAINING PROTEIN"/>
    <property type="match status" value="1"/>
</dbReference>
<dbReference type="SUPFAM" id="SSF54909">
    <property type="entry name" value="Dimeric alpha+beta barrel"/>
    <property type="match status" value="1"/>
</dbReference>
<accession>A0ABQ2Y4H7</accession>
<dbReference type="EMBL" id="BMYU01000014">
    <property type="protein sequence ID" value="GGX54530.1"/>
    <property type="molecule type" value="Genomic_DNA"/>
</dbReference>
<evidence type="ECO:0000256" key="1">
    <source>
        <dbReference type="ARBA" id="ARBA00007689"/>
    </source>
</evidence>
<dbReference type="Pfam" id="PF03795">
    <property type="entry name" value="YCII"/>
    <property type="match status" value="1"/>
</dbReference>
<dbReference type="InterPro" id="IPR011008">
    <property type="entry name" value="Dimeric_a/b-barrel"/>
</dbReference>
<evidence type="ECO:0000313" key="4">
    <source>
        <dbReference type="Proteomes" id="UP000653343"/>
    </source>
</evidence>
<dbReference type="Proteomes" id="UP000653343">
    <property type="component" value="Unassembled WGS sequence"/>
</dbReference>
<keyword evidence="4" id="KW-1185">Reference proteome</keyword>
<evidence type="ECO:0000313" key="3">
    <source>
        <dbReference type="EMBL" id="GGX54530.1"/>
    </source>
</evidence>
<feature type="domain" description="YCII-related" evidence="2">
    <location>
        <begin position="17"/>
        <end position="82"/>
    </location>
</feature>
<comment type="similarity">
    <text evidence="1">Belongs to the YciI family.</text>
</comment>